<evidence type="ECO:0000256" key="1">
    <source>
        <dbReference type="SAM" id="MobiDB-lite"/>
    </source>
</evidence>
<dbReference type="EMBL" id="VSRR010041291">
    <property type="protein sequence ID" value="MPC75504.1"/>
    <property type="molecule type" value="Genomic_DNA"/>
</dbReference>
<feature type="compositionally biased region" description="Basic and acidic residues" evidence="1">
    <location>
        <begin position="34"/>
        <end position="75"/>
    </location>
</feature>
<evidence type="ECO:0000313" key="3">
    <source>
        <dbReference type="Proteomes" id="UP000324222"/>
    </source>
</evidence>
<gene>
    <name evidence="2" type="ORF">E2C01_069894</name>
</gene>
<accession>A0A5B7I406</accession>
<protein>
    <submittedName>
        <fullName evidence="2">Uncharacterized protein</fullName>
    </submittedName>
</protein>
<proteinExistence type="predicted"/>
<keyword evidence="3" id="KW-1185">Reference proteome</keyword>
<reference evidence="2 3" key="1">
    <citation type="submission" date="2019-05" db="EMBL/GenBank/DDBJ databases">
        <title>Another draft genome of Portunus trituberculatus and its Hox gene families provides insights of decapod evolution.</title>
        <authorList>
            <person name="Jeong J.-H."/>
            <person name="Song I."/>
            <person name="Kim S."/>
            <person name="Choi T."/>
            <person name="Kim D."/>
            <person name="Ryu S."/>
            <person name="Kim W."/>
        </authorList>
    </citation>
    <scope>NUCLEOTIDE SEQUENCE [LARGE SCALE GENOMIC DNA]</scope>
    <source>
        <tissue evidence="2">Muscle</tissue>
    </source>
</reference>
<sequence>MVMLRGSQCGTSDTVTRCAGEPDEGGDEGTCDAEQCRGEARRGGHETGGEDRNGGDFRRWREKRPRDGEEGRAQRCSDGGDLERYEWRTGCGGDGGDDSSGGEADEGPRVGHGWTGARLQVFHSQLGNCERTLVARRPLPAASRAR</sequence>
<feature type="compositionally biased region" description="Acidic residues" evidence="1">
    <location>
        <begin position="21"/>
        <end position="31"/>
    </location>
</feature>
<evidence type="ECO:0000313" key="2">
    <source>
        <dbReference type="EMBL" id="MPC75504.1"/>
    </source>
</evidence>
<comment type="caution">
    <text evidence="2">The sequence shown here is derived from an EMBL/GenBank/DDBJ whole genome shotgun (WGS) entry which is preliminary data.</text>
</comment>
<name>A0A5B7I406_PORTR</name>
<feature type="region of interest" description="Disordered" evidence="1">
    <location>
        <begin position="1"/>
        <end position="113"/>
    </location>
</feature>
<dbReference type="Proteomes" id="UP000324222">
    <property type="component" value="Unassembled WGS sequence"/>
</dbReference>
<dbReference type="AlphaFoldDB" id="A0A5B7I406"/>
<organism evidence="2 3">
    <name type="scientific">Portunus trituberculatus</name>
    <name type="common">Swimming crab</name>
    <name type="synonym">Neptunus trituberculatus</name>
    <dbReference type="NCBI Taxonomy" id="210409"/>
    <lineage>
        <taxon>Eukaryota</taxon>
        <taxon>Metazoa</taxon>
        <taxon>Ecdysozoa</taxon>
        <taxon>Arthropoda</taxon>
        <taxon>Crustacea</taxon>
        <taxon>Multicrustacea</taxon>
        <taxon>Malacostraca</taxon>
        <taxon>Eumalacostraca</taxon>
        <taxon>Eucarida</taxon>
        <taxon>Decapoda</taxon>
        <taxon>Pleocyemata</taxon>
        <taxon>Brachyura</taxon>
        <taxon>Eubrachyura</taxon>
        <taxon>Portunoidea</taxon>
        <taxon>Portunidae</taxon>
        <taxon>Portuninae</taxon>
        <taxon>Portunus</taxon>
    </lineage>
</organism>